<dbReference type="AlphaFoldDB" id="A0A0V8RW85"/>
<sequence>MGKRMRMTLPKKEADLQKVVEEVAETHHEHEHHHHHHAEGLDELLHTIDVLMDTMNTRISDLEEKTDKLRGEVANLYRLFAAVVDALAAGSEEERKKALERAVEILRSSLEHATT</sequence>
<comment type="caution">
    <text evidence="2">The sequence shown here is derived from an EMBL/GenBank/DDBJ whole genome shotgun (WGS) entry which is preliminary data.</text>
</comment>
<protein>
    <submittedName>
        <fullName evidence="2">Uncharacterized protein</fullName>
    </submittedName>
</protein>
<dbReference type="EMBL" id="LNTB01000001">
    <property type="protein sequence ID" value="KSW12331.1"/>
    <property type="molecule type" value="Genomic_DNA"/>
</dbReference>
<keyword evidence="1" id="KW-0175">Coiled coil</keyword>
<proteinExistence type="predicted"/>
<feature type="coiled-coil region" evidence="1">
    <location>
        <begin position="52"/>
        <end position="79"/>
    </location>
</feature>
<accession>A0A0V8RW85</accession>
<organism evidence="2 3">
    <name type="scientific">Pyrodictium occultum</name>
    <dbReference type="NCBI Taxonomy" id="2309"/>
    <lineage>
        <taxon>Archaea</taxon>
        <taxon>Thermoproteota</taxon>
        <taxon>Thermoprotei</taxon>
        <taxon>Desulfurococcales</taxon>
        <taxon>Pyrodictiaceae</taxon>
        <taxon>Pyrodictium</taxon>
    </lineage>
</organism>
<dbReference type="OrthoDB" id="15376at2157"/>
<evidence type="ECO:0000313" key="3">
    <source>
        <dbReference type="Proteomes" id="UP000053352"/>
    </source>
</evidence>
<dbReference type="Proteomes" id="UP000053352">
    <property type="component" value="Unassembled WGS sequence"/>
</dbReference>
<keyword evidence="3" id="KW-1185">Reference proteome</keyword>
<reference evidence="2 3" key="1">
    <citation type="submission" date="2015-11" db="EMBL/GenBank/DDBJ databases">
        <title>Genome sequence of Pyrodictium occultum PL-19, a marine hyperthermophilic archaeon isolated from Volcano, Italy.</title>
        <authorList>
            <person name="Utturkar S."/>
            <person name="Huber H."/>
            <person name="Leptihn S."/>
            <person name="Brown S."/>
            <person name="Stetter K.O."/>
            <person name="Podar M."/>
        </authorList>
    </citation>
    <scope>NUCLEOTIDE SEQUENCE [LARGE SCALE GENOMIC DNA]</scope>
    <source>
        <strain evidence="2 3">PL-19</strain>
    </source>
</reference>
<evidence type="ECO:0000313" key="2">
    <source>
        <dbReference type="EMBL" id="KSW12331.1"/>
    </source>
</evidence>
<name>A0A0V8RW85_PYROC</name>
<evidence type="ECO:0000256" key="1">
    <source>
        <dbReference type="SAM" id="Coils"/>
    </source>
</evidence>
<gene>
    <name evidence="2" type="ORF">CF15_06205</name>
</gene>